<gene>
    <name evidence="4" type="ORF">QC761_709360</name>
</gene>
<dbReference type="GeneID" id="87901971"/>
<organism evidence="4 5">
    <name type="scientific">Podospora bellae-mahoneyi</name>
    <dbReference type="NCBI Taxonomy" id="2093777"/>
    <lineage>
        <taxon>Eukaryota</taxon>
        <taxon>Fungi</taxon>
        <taxon>Dikarya</taxon>
        <taxon>Ascomycota</taxon>
        <taxon>Pezizomycotina</taxon>
        <taxon>Sordariomycetes</taxon>
        <taxon>Sordariomycetidae</taxon>
        <taxon>Sordariales</taxon>
        <taxon>Podosporaceae</taxon>
        <taxon>Podospora</taxon>
    </lineage>
</organism>
<dbReference type="RefSeq" id="XP_062728536.1">
    <property type="nucleotide sequence ID" value="XM_062882489.1"/>
</dbReference>
<evidence type="ECO:0000256" key="1">
    <source>
        <dbReference type="ARBA" id="ARBA00022801"/>
    </source>
</evidence>
<evidence type="ECO:0000313" key="4">
    <source>
        <dbReference type="EMBL" id="KAK4639560.1"/>
    </source>
</evidence>
<dbReference type="SUPFAM" id="SSF53474">
    <property type="entry name" value="alpha/beta-Hydrolases"/>
    <property type="match status" value="1"/>
</dbReference>
<evidence type="ECO:0008006" key="6">
    <source>
        <dbReference type="Google" id="ProtNLM"/>
    </source>
</evidence>
<evidence type="ECO:0000256" key="2">
    <source>
        <dbReference type="ARBA" id="ARBA00023157"/>
    </source>
</evidence>
<feature type="signal peptide" evidence="3">
    <location>
        <begin position="1"/>
        <end position="33"/>
    </location>
</feature>
<dbReference type="InterPro" id="IPR029058">
    <property type="entry name" value="AB_hydrolase_fold"/>
</dbReference>
<dbReference type="Pfam" id="PF01083">
    <property type="entry name" value="Cutinase"/>
    <property type="match status" value="1"/>
</dbReference>
<dbReference type="PANTHER" id="PTHR33630:SF13">
    <property type="entry name" value="ACETYLXYLAN ESTERASE"/>
    <property type="match status" value="1"/>
</dbReference>
<protein>
    <recommendedName>
        <fullName evidence="6">Carbohydrate Esterase Family 5</fullName>
    </recommendedName>
</protein>
<keyword evidence="3" id="KW-0732">Signal</keyword>
<keyword evidence="1" id="KW-0378">Hydrolase</keyword>
<sequence>MKLPCLPLHLHHHHHHLLLLLLFLLLTLPSASPLPVTPKPGPCPLLHILSARETTAPPGFGSSITLTQLLLSTFNHSSPPPTHPTITAEAIDYPALGANTSEYAASVTTGTAAVIKRLSTFNALCPETILILHGFSQGGQIIDDALCGVPHDFTGLGKPDEDGGRVGRPLVRREVQRNIAAVVLMGSPRFTGGKRRGEKGTAKVGGFAARPEGFSCPVFDDRMVSFCDEGDPFCSDGEDEEVHGGYGGVYGGEALGFVVERVLVG</sequence>
<name>A0ABR0F959_9PEZI</name>
<reference evidence="4 5" key="1">
    <citation type="journal article" date="2023" name="bioRxiv">
        <title>High-quality genome assemblies of four members of thePodospora anserinaspecies complex.</title>
        <authorList>
            <person name="Ament-Velasquez S.L."/>
            <person name="Vogan A.A."/>
            <person name="Wallerman O."/>
            <person name="Hartmann F."/>
            <person name="Gautier V."/>
            <person name="Silar P."/>
            <person name="Giraud T."/>
            <person name="Johannesson H."/>
        </authorList>
    </citation>
    <scope>NUCLEOTIDE SEQUENCE [LARGE SCALE GENOMIC DNA]</scope>
    <source>
        <strain evidence="4 5">CBS 112042</strain>
    </source>
</reference>
<evidence type="ECO:0000256" key="3">
    <source>
        <dbReference type="SAM" id="SignalP"/>
    </source>
</evidence>
<evidence type="ECO:0000313" key="5">
    <source>
        <dbReference type="Proteomes" id="UP001322138"/>
    </source>
</evidence>
<feature type="chain" id="PRO_5046694933" description="Carbohydrate Esterase Family 5" evidence="3">
    <location>
        <begin position="34"/>
        <end position="265"/>
    </location>
</feature>
<keyword evidence="5" id="KW-1185">Reference proteome</keyword>
<dbReference type="EMBL" id="JAFFGZ010000009">
    <property type="protein sequence ID" value="KAK4639560.1"/>
    <property type="molecule type" value="Genomic_DNA"/>
</dbReference>
<dbReference type="PANTHER" id="PTHR33630">
    <property type="entry name" value="CUTINASE RV1984C-RELATED-RELATED"/>
    <property type="match status" value="1"/>
</dbReference>
<keyword evidence="2" id="KW-1015">Disulfide bond</keyword>
<dbReference type="InterPro" id="IPR000675">
    <property type="entry name" value="Cutinase/axe"/>
</dbReference>
<dbReference type="Gene3D" id="3.40.50.1820">
    <property type="entry name" value="alpha/beta hydrolase"/>
    <property type="match status" value="1"/>
</dbReference>
<proteinExistence type="predicted"/>
<accession>A0ABR0F959</accession>
<comment type="caution">
    <text evidence="4">The sequence shown here is derived from an EMBL/GenBank/DDBJ whole genome shotgun (WGS) entry which is preliminary data.</text>
</comment>
<dbReference type="SMART" id="SM01110">
    <property type="entry name" value="Cutinase"/>
    <property type="match status" value="1"/>
</dbReference>
<dbReference type="Proteomes" id="UP001322138">
    <property type="component" value="Unassembled WGS sequence"/>
</dbReference>